<comment type="function">
    <text evidence="7">The purine nucleoside phosphorylases catalyze the phosphorolytic breakdown of the N-glycosidic bond in the beta-(deoxy)ribonucleoside molecules, with the formation of the corresponding free purine bases and pentose-1-phosphate.</text>
</comment>
<evidence type="ECO:0000313" key="10">
    <source>
        <dbReference type="Proteomes" id="UP000280417"/>
    </source>
</evidence>
<comment type="similarity">
    <text evidence="2 7">Belongs to the PNP/MTAP phosphorylase family.</text>
</comment>
<evidence type="ECO:0000256" key="7">
    <source>
        <dbReference type="PIRNR" id="PIRNR000477"/>
    </source>
</evidence>
<dbReference type="InterPro" id="IPR035994">
    <property type="entry name" value="Nucleoside_phosphorylase_sf"/>
</dbReference>
<evidence type="ECO:0000259" key="8">
    <source>
        <dbReference type="Pfam" id="PF01048"/>
    </source>
</evidence>
<dbReference type="UniPathway" id="UPA00606"/>
<keyword evidence="4" id="KW-0597">Phosphoprotein</keyword>
<dbReference type="PANTHER" id="PTHR11904">
    <property type="entry name" value="METHYLTHIOADENOSINE/PURINE NUCLEOSIDE PHOSPHORYLASE"/>
    <property type="match status" value="1"/>
</dbReference>
<dbReference type="GO" id="GO:0004731">
    <property type="term" value="F:purine-nucleoside phosphorylase activity"/>
    <property type="evidence" value="ECO:0007669"/>
    <property type="project" value="UniProtKB-EC"/>
</dbReference>
<dbReference type="Proteomes" id="UP000280417">
    <property type="component" value="Unassembled WGS sequence"/>
</dbReference>
<dbReference type="NCBIfam" id="NF006054">
    <property type="entry name" value="PRK08202.1"/>
    <property type="match status" value="1"/>
</dbReference>
<dbReference type="PROSITE" id="PS01240">
    <property type="entry name" value="PNP_MTAP_2"/>
    <property type="match status" value="1"/>
</dbReference>
<dbReference type="AlphaFoldDB" id="A0A662DKS4"/>
<dbReference type="FunFam" id="3.40.50.1580:FF:000010">
    <property type="entry name" value="Purine nucleoside phosphorylase"/>
    <property type="match status" value="1"/>
</dbReference>
<dbReference type="NCBIfam" id="TIGR01697">
    <property type="entry name" value="PNPH-PUNA-XAPA"/>
    <property type="match status" value="1"/>
</dbReference>
<dbReference type="InterPro" id="IPR011270">
    <property type="entry name" value="Pur_Nuc_Pase_Ino/Guo-sp"/>
</dbReference>
<comment type="subunit">
    <text evidence="3">Homotrimer.</text>
</comment>
<evidence type="ECO:0000313" key="9">
    <source>
        <dbReference type="EMBL" id="RLE15488.1"/>
    </source>
</evidence>
<keyword evidence="5 7" id="KW-0328">Glycosyltransferase</keyword>
<dbReference type="PANTHER" id="PTHR11904:SF9">
    <property type="entry name" value="PURINE NUCLEOSIDE PHOSPHORYLASE-RELATED"/>
    <property type="match status" value="1"/>
</dbReference>
<feature type="domain" description="Nucleoside phosphorylase" evidence="8">
    <location>
        <begin position="26"/>
        <end position="272"/>
    </location>
</feature>
<dbReference type="NCBIfam" id="TIGR01700">
    <property type="entry name" value="PNPH"/>
    <property type="match status" value="1"/>
</dbReference>
<reference evidence="9 10" key="1">
    <citation type="submission" date="2018-06" db="EMBL/GenBank/DDBJ databases">
        <title>Extensive metabolic versatility and redundancy in microbially diverse, dynamic hydrothermal sediments.</title>
        <authorList>
            <person name="Dombrowski N."/>
            <person name="Teske A."/>
            <person name="Baker B.J."/>
        </authorList>
    </citation>
    <scope>NUCLEOTIDE SEQUENCE [LARGE SCALE GENOMIC DNA]</scope>
    <source>
        <strain evidence="9">B3_G15</strain>
    </source>
</reference>
<dbReference type="PIRSF" id="PIRSF000477">
    <property type="entry name" value="PurNPase"/>
    <property type="match status" value="1"/>
</dbReference>
<evidence type="ECO:0000256" key="2">
    <source>
        <dbReference type="ARBA" id="ARBA00006751"/>
    </source>
</evidence>
<evidence type="ECO:0000256" key="3">
    <source>
        <dbReference type="ARBA" id="ARBA00011233"/>
    </source>
</evidence>
<name>A0A662DKS4_UNCAE</name>
<comment type="caution">
    <text evidence="9">The sequence shown here is derived from an EMBL/GenBank/DDBJ whole genome shotgun (WGS) entry which is preliminary data.</text>
</comment>
<dbReference type="InterPro" id="IPR000845">
    <property type="entry name" value="Nucleoside_phosphorylase_d"/>
</dbReference>
<dbReference type="Pfam" id="PF01048">
    <property type="entry name" value="PNP_UDP_1"/>
    <property type="match status" value="1"/>
</dbReference>
<evidence type="ECO:0000256" key="6">
    <source>
        <dbReference type="ARBA" id="ARBA00022679"/>
    </source>
</evidence>
<keyword evidence="6 7" id="KW-0808">Transferase</keyword>
<dbReference type="Gene3D" id="3.40.50.1580">
    <property type="entry name" value="Nucleoside phosphorylase domain"/>
    <property type="match status" value="1"/>
</dbReference>
<organism evidence="9 10">
    <name type="scientific">Aerophobetes bacterium</name>
    <dbReference type="NCBI Taxonomy" id="2030807"/>
    <lineage>
        <taxon>Bacteria</taxon>
        <taxon>Candidatus Aerophobota</taxon>
    </lineage>
</organism>
<dbReference type="CDD" id="cd09009">
    <property type="entry name" value="PNP-EcPNPII_like"/>
    <property type="match status" value="1"/>
</dbReference>
<sequence length="276" mass="30581">MNKQLKDKIKDALNYIQSRCSLVPQIGIILGTGLGRLAEHIEEKTIIPYSEIPHFAISTAPGHAGNLLLGGIEDKKVVAMQGRFHLYEGYSLEEITFPIRVMKALGIKILIESNAAGGMNRNFKAGDIMIITDHINFTGTNPLIGLNDETLGPRFPDMSEPYDRKLIELTEEIALKEGIRCHRGVYIGVIGPNFETRAEYRFFHLIGADAVGMSTVPEVIVAKHSGLRVLGLSCITDMCIPDLLEPVDFKKVIQVATQAEPHLTRLVKRVIKEIEV</sequence>
<dbReference type="SUPFAM" id="SSF53167">
    <property type="entry name" value="Purine and uridine phosphorylases"/>
    <property type="match status" value="1"/>
</dbReference>
<evidence type="ECO:0000256" key="4">
    <source>
        <dbReference type="ARBA" id="ARBA00022553"/>
    </source>
</evidence>
<proteinExistence type="inferred from homology"/>
<accession>A0A662DKS4</accession>
<dbReference type="InterPro" id="IPR018099">
    <property type="entry name" value="Purine_phosphorylase-2_CS"/>
</dbReference>
<dbReference type="GO" id="GO:0005737">
    <property type="term" value="C:cytoplasm"/>
    <property type="evidence" value="ECO:0007669"/>
    <property type="project" value="TreeGrafter"/>
</dbReference>
<dbReference type="EMBL" id="QMQA01000002">
    <property type="protein sequence ID" value="RLE15488.1"/>
    <property type="molecule type" value="Genomic_DNA"/>
</dbReference>
<evidence type="ECO:0000256" key="1">
    <source>
        <dbReference type="ARBA" id="ARBA00005058"/>
    </source>
</evidence>
<dbReference type="InterPro" id="IPR011268">
    <property type="entry name" value="Purine_phosphorylase"/>
</dbReference>
<comment type="pathway">
    <text evidence="1 7">Purine metabolism; purine nucleoside salvage.</text>
</comment>
<protein>
    <recommendedName>
        <fullName evidence="7">Purine nucleoside phosphorylase</fullName>
        <ecNumber evidence="7">2.4.2.1</ecNumber>
    </recommendedName>
    <alternativeName>
        <fullName evidence="7">Inosine-guanosine phosphorylase</fullName>
    </alternativeName>
</protein>
<dbReference type="EC" id="2.4.2.1" evidence="7"/>
<evidence type="ECO:0000256" key="5">
    <source>
        <dbReference type="ARBA" id="ARBA00022676"/>
    </source>
</evidence>
<dbReference type="GO" id="GO:0009116">
    <property type="term" value="P:nucleoside metabolic process"/>
    <property type="evidence" value="ECO:0007669"/>
    <property type="project" value="InterPro"/>
</dbReference>
<gene>
    <name evidence="9" type="ORF">DRJ04_00160</name>
</gene>